<keyword evidence="1" id="KW-0808">Transferase</keyword>
<dbReference type="AlphaFoldDB" id="A0A6N6VX70"/>
<sequence length="410" mass="46705">MALIKVLEIETVGLKQKFFKSPWLFSNQIIHKSDNELNNDKVSLVQIKGTKKVGVYCKNSLISIRFLPDSLFEKIENGFIKKDQFIDVIFNHLVNLKKAKSKFNFTNKEAFRLSHGDNDGLPAIAIDDYQSVLVLQSSSQAGEYILPYVIDALKQIDERSIFERSTGQIRKLENLPERTRWIREPLNKDQNFEINCLFSSLNMTFFLNKAQKTGLFLDQRNNLTYLANIIKNYNINSCLDICSYAGSWSSIAANSGVENLTLIDQDSWALNLAKRNILANAKGNTTIETLHGDMFEHMQGLIKNEKKFDLIIADPPAFAKSKKHIHEAKRAYSRMAKLASKLLSENGLLIVCSCSRNIKDSEFLESVSLGLEEGNWVFIHKGEQSPCHTHLAHPDSSEYLKCYFLNNRVL</sequence>
<proteinExistence type="predicted"/>
<dbReference type="GO" id="GO:0008168">
    <property type="term" value="F:methyltransferase activity"/>
    <property type="evidence" value="ECO:0007669"/>
    <property type="project" value="UniProtKB-KW"/>
</dbReference>
<dbReference type="Gene3D" id="3.40.50.150">
    <property type="entry name" value="Vaccinia Virus protein VP39"/>
    <property type="match status" value="1"/>
</dbReference>
<dbReference type="GO" id="GO:0032259">
    <property type="term" value="P:methylation"/>
    <property type="evidence" value="ECO:0007669"/>
    <property type="project" value="UniProtKB-KW"/>
</dbReference>
<dbReference type="Pfam" id="PF03602">
    <property type="entry name" value="Cons_hypoth95"/>
    <property type="match status" value="1"/>
</dbReference>
<keyword evidence="1" id="KW-0489">Methyltransferase</keyword>
<evidence type="ECO:0000313" key="2">
    <source>
        <dbReference type="Proteomes" id="UP000437748"/>
    </source>
</evidence>
<keyword evidence="2" id="KW-1185">Reference proteome</keyword>
<dbReference type="CDD" id="cd11572">
    <property type="entry name" value="RlmI_M_like"/>
    <property type="match status" value="1"/>
</dbReference>
<reference evidence="1 2" key="1">
    <citation type="submission" date="2019-10" db="EMBL/GenBank/DDBJ databases">
        <title>New species of Slilvanegrellaceae.</title>
        <authorList>
            <person name="Pitt A."/>
            <person name="Hahn M.W."/>
        </authorList>
    </citation>
    <scope>NUCLEOTIDE SEQUENCE [LARGE SCALE GENOMIC DNA]</scope>
    <source>
        <strain evidence="1 2">SP-Ram-0.45-NSY-1</strain>
    </source>
</reference>
<organism evidence="1 2">
    <name type="scientific">Silvanigrella paludirubra</name>
    <dbReference type="NCBI Taxonomy" id="2499159"/>
    <lineage>
        <taxon>Bacteria</taxon>
        <taxon>Pseudomonadati</taxon>
        <taxon>Bdellovibrionota</taxon>
        <taxon>Oligoflexia</taxon>
        <taxon>Silvanigrellales</taxon>
        <taxon>Silvanigrellaceae</taxon>
        <taxon>Silvanigrella</taxon>
    </lineage>
</organism>
<comment type="caution">
    <text evidence="1">The sequence shown here is derived from an EMBL/GenBank/DDBJ whole genome shotgun (WGS) entry which is preliminary data.</text>
</comment>
<dbReference type="Gene3D" id="3.30.750.80">
    <property type="entry name" value="RNA methyltransferase domain (HRMD) like"/>
    <property type="match status" value="1"/>
</dbReference>
<dbReference type="PANTHER" id="PTHR42873">
    <property type="entry name" value="RIBOSOMAL RNA LARGE SUBUNIT METHYLTRANSFERASE"/>
    <property type="match status" value="1"/>
</dbReference>
<name>A0A6N6VX70_9BACT</name>
<gene>
    <name evidence="1" type="ORF">GCL60_04295</name>
</gene>
<dbReference type="PANTHER" id="PTHR42873:SF1">
    <property type="entry name" value="S-ADENOSYLMETHIONINE-DEPENDENT METHYLTRANSFERASE DOMAIN-CONTAINING PROTEIN"/>
    <property type="match status" value="1"/>
</dbReference>
<dbReference type="InterPro" id="IPR029063">
    <property type="entry name" value="SAM-dependent_MTases_sf"/>
</dbReference>
<evidence type="ECO:0000313" key="1">
    <source>
        <dbReference type="EMBL" id="KAB8039482.1"/>
    </source>
</evidence>
<dbReference type="SUPFAM" id="SSF53335">
    <property type="entry name" value="S-adenosyl-L-methionine-dependent methyltransferases"/>
    <property type="match status" value="1"/>
</dbReference>
<dbReference type="Proteomes" id="UP000437748">
    <property type="component" value="Unassembled WGS sequence"/>
</dbReference>
<dbReference type="CDD" id="cd02440">
    <property type="entry name" value="AdoMet_MTases"/>
    <property type="match status" value="1"/>
</dbReference>
<accession>A0A6N6VX70</accession>
<dbReference type="EMBL" id="WFLM01000002">
    <property type="protein sequence ID" value="KAB8039482.1"/>
    <property type="molecule type" value="Genomic_DNA"/>
</dbReference>
<protein>
    <submittedName>
        <fullName evidence="1">Methyltransferase</fullName>
    </submittedName>
</protein>